<dbReference type="GO" id="GO:0046872">
    <property type="term" value="F:metal ion binding"/>
    <property type="evidence" value="ECO:0007669"/>
    <property type="project" value="UniProtKB-KW"/>
</dbReference>
<proteinExistence type="predicted"/>
<evidence type="ECO:0008006" key="4">
    <source>
        <dbReference type="Google" id="ProtNLM"/>
    </source>
</evidence>
<gene>
    <name evidence="3" type="ORF">S01H4_04958</name>
</gene>
<dbReference type="GO" id="GO:0008299">
    <property type="term" value="P:isoprenoid biosynthetic process"/>
    <property type="evidence" value="ECO:0007669"/>
    <property type="project" value="InterPro"/>
</dbReference>
<protein>
    <recommendedName>
        <fullName evidence="4">Polyprenyl synthetase</fullName>
    </recommendedName>
</protein>
<dbReference type="GO" id="GO:0004659">
    <property type="term" value="F:prenyltransferase activity"/>
    <property type="evidence" value="ECO:0007669"/>
    <property type="project" value="InterPro"/>
</dbReference>
<dbReference type="PROSITE" id="PS00444">
    <property type="entry name" value="POLYPRENYL_SYNTHASE_2"/>
    <property type="match status" value="1"/>
</dbReference>
<evidence type="ECO:0000256" key="1">
    <source>
        <dbReference type="ARBA" id="ARBA00022723"/>
    </source>
</evidence>
<dbReference type="EMBL" id="BART01001384">
    <property type="protein sequence ID" value="GAG67916.1"/>
    <property type="molecule type" value="Genomic_DNA"/>
</dbReference>
<sequence>MRVISKAKLIQRIFSLPKDVKTALALSITRPQNISKYAINLGIIFQMIDDILGTFGDEKITGKPTNGDIREGKKTCLLIDALEKLDY</sequence>
<keyword evidence="2" id="KW-0460">Magnesium</keyword>
<comment type="caution">
    <text evidence="3">The sequence shown here is derived from an EMBL/GenBank/DDBJ whole genome shotgun (WGS) entry which is preliminary data.</text>
</comment>
<dbReference type="SUPFAM" id="SSF48576">
    <property type="entry name" value="Terpenoid synthases"/>
    <property type="match status" value="1"/>
</dbReference>
<dbReference type="AlphaFoldDB" id="X1B7D2"/>
<evidence type="ECO:0000256" key="2">
    <source>
        <dbReference type="ARBA" id="ARBA00022842"/>
    </source>
</evidence>
<accession>X1B7D2</accession>
<organism evidence="3">
    <name type="scientific">marine sediment metagenome</name>
    <dbReference type="NCBI Taxonomy" id="412755"/>
    <lineage>
        <taxon>unclassified sequences</taxon>
        <taxon>metagenomes</taxon>
        <taxon>ecological metagenomes</taxon>
    </lineage>
</organism>
<dbReference type="InterPro" id="IPR033749">
    <property type="entry name" value="Polyprenyl_synt_CS"/>
</dbReference>
<dbReference type="Pfam" id="PF00348">
    <property type="entry name" value="polyprenyl_synt"/>
    <property type="match status" value="1"/>
</dbReference>
<name>X1B7D2_9ZZZZ</name>
<reference evidence="3" key="1">
    <citation type="journal article" date="2014" name="Front. Microbiol.">
        <title>High frequency of phylogenetically diverse reductive dehalogenase-homologous genes in deep subseafloor sedimentary metagenomes.</title>
        <authorList>
            <person name="Kawai M."/>
            <person name="Futagami T."/>
            <person name="Toyoda A."/>
            <person name="Takaki Y."/>
            <person name="Nishi S."/>
            <person name="Hori S."/>
            <person name="Arai W."/>
            <person name="Tsubouchi T."/>
            <person name="Morono Y."/>
            <person name="Uchiyama I."/>
            <person name="Ito T."/>
            <person name="Fujiyama A."/>
            <person name="Inagaki F."/>
            <person name="Takami H."/>
        </authorList>
    </citation>
    <scope>NUCLEOTIDE SEQUENCE</scope>
    <source>
        <strain evidence="3">Expedition CK06-06</strain>
    </source>
</reference>
<dbReference type="InterPro" id="IPR000092">
    <property type="entry name" value="Polyprenyl_synt"/>
</dbReference>
<dbReference type="Gene3D" id="1.10.600.10">
    <property type="entry name" value="Farnesyl Diphosphate Synthase"/>
    <property type="match status" value="1"/>
</dbReference>
<dbReference type="InterPro" id="IPR008949">
    <property type="entry name" value="Isoprenoid_synthase_dom_sf"/>
</dbReference>
<keyword evidence="1" id="KW-0479">Metal-binding</keyword>
<evidence type="ECO:0000313" key="3">
    <source>
        <dbReference type="EMBL" id="GAG67916.1"/>
    </source>
</evidence>
<feature type="non-terminal residue" evidence="3">
    <location>
        <position position="87"/>
    </location>
</feature>